<gene>
    <name evidence="1" type="ORF">RUMOBE_01277</name>
</gene>
<comment type="caution">
    <text evidence="1">The sequence shown here is derived from an EMBL/GenBank/DDBJ whole genome shotgun (WGS) entry which is preliminary data.</text>
</comment>
<proteinExistence type="predicted"/>
<name>A5ZQK7_9FIRM</name>
<accession>A5ZQK7</accession>
<dbReference type="EMBL" id="AAVO02000003">
    <property type="protein sequence ID" value="EDM88371.1"/>
    <property type="molecule type" value="Genomic_DNA"/>
</dbReference>
<dbReference type="AlphaFoldDB" id="A5ZQK7"/>
<protein>
    <submittedName>
        <fullName evidence="1">Uncharacterized protein</fullName>
    </submittedName>
</protein>
<reference evidence="1 2" key="1">
    <citation type="submission" date="2007-03" db="EMBL/GenBank/DDBJ databases">
        <authorList>
            <person name="Fulton L."/>
            <person name="Clifton S."/>
            <person name="Fulton B."/>
            <person name="Xu J."/>
            <person name="Minx P."/>
            <person name="Pepin K.H."/>
            <person name="Johnson M."/>
            <person name="Thiruvilangam P."/>
            <person name="Bhonagiri V."/>
            <person name="Nash W.E."/>
            <person name="Mardis E.R."/>
            <person name="Wilson R.K."/>
        </authorList>
    </citation>
    <scope>NUCLEOTIDE SEQUENCE [LARGE SCALE GENOMIC DNA]</scope>
    <source>
        <strain evidence="1 2">ATCC 29174</strain>
    </source>
</reference>
<reference evidence="1 2" key="2">
    <citation type="submission" date="2007-04" db="EMBL/GenBank/DDBJ databases">
        <title>Draft genome sequence of Ruminococcus obeum (ATCC 29174).</title>
        <authorList>
            <person name="Sudarsanam P."/>
            <person name="Ley R."/>
            <person name="Guruge J."/>
            <person name="Turnbaugh P.J."/>
            <person name="Mahowald M."/>
            <person name="Liep D."/>
            <person name="Gordon J."/>
        </authorList>
    </citation>
    <scope>NUCLEOTIDE SEQUENCE [LARGE SCALE GENOMIC DNA]</scope>
    <source>
        <strain evidence="1 2">ATCC 29174</strain>
    </source>
</reference>
<sequence length="30" mass="3763">MRNKRTENYKRKCFTNVRYGKIRKIPEYGI</sequence>
<dbReference type="Proteomes" id="UP000006002">
    <property type="component" value="Unassembled WGS sequence"/>
</dbReference>
<dbReference type="HOGENOM" id="CLU_3402334_0_0_9"/>
<evidence type="ECO:0000313" key="2">
    <source>
        <dbReference type="Proteomes" id="UP000006002"/>
    </source>
</evidence>
<evidence type="ECO:0000313" key="1">
    <source>
        <dbReference type="EMBL" id="EDM88371.1"/>
    </source>
</evidence>
<organism evidence="1 2">
    <name type="scientific">Blautia obeum ATCC 29174</name>
    <dbReference type="NCBI Taxonomy" id="411459"/>
    <lineage>
        <taxon>Bacteria</taxon>
        <taxon>Bacillati</taxon>
        <taxon>Bacillota</taxon>
        <taxon>Clostridia</taxon>
        <taxon>Lachnospirales</taxon>
        <taxon>Lachnospiraceae</taxon>
        <taxon>Blautia</taxon>
    </lineage>
</organism>